<accession>A0ABR1U9H6</accession>
<proteinExistence type="predicted"/>
<gene>
    <name evidence="1" type="ORF">PG993_000751</name>
</gene>
<evidence type="ECO:0000313" key="1">
    <source>
        <dbReference type="EMBL" id="KAK8055524.1"/>
    </source>
</evidence>
<name>A0ABR1U9H6_9PEZI</name>
<comment type="caution">
    <text evidence="1">The sequence shown here is derived from an EMBL/GenBank/DDBJ whole genome shotgun (WGS) entry which is preliminary data.</text>
</comment>
<organism evidence="1 2">
    <name type="scientific">Apiospora rasikravindrae</name>
    <dbReference type="NCBI Taxonomy" id="990691"/>
    <lineage>
        <taxon>Eukaryota</taxon>
        <taxon>Fungi</taxon>
        <taxon>Dikarya</taxon>
        <taxon>Ascomycota</taxon>
        <taxon>Pezizomycotina</taxon>
        <taxon>Sordariomycetes</taxon>
        <taxon>Xylariomycetidae</taxon>
        <taxon>Amphisphaeriales</taxon>
        <taxon>Apiosporaceae</taxon>
        <taxon>Apiospora</taxon>
    </lineage>
</organism>
<dbReference type="Proteomes" id="UP001444661">
    <property type="component" value="Unassembled WGS sequence"/>
</dbReference>
<sequence length="220" mass="24479">MLGAQVVPARAAESSFANVFALQSPIFVNFPMQWRLSYPIREKRLISPKKLMAANGAGLVESYHSPRRRSSKFGTGPNTGVNCNPHLHCRPWMRCPGPVESNEKLESLSTAPAQQQREGPRKGAYVCKQTALDDGQDCGGLAGGIRDCHLAAANYARDSCQSQASPWSRMAIPHIHPTAIVAKPPWPGMWAEICVKRESLRLFIAIWSYPWRPTQKAMRW</sequence>
<protein>
    <submittedName>
        <fullName evidence="1">Uncharacterized protein</fullName>
    </submittedName>
</protein>
<evidence type="ECO:0000313" key="2">
    <source>
        <dbReference type="Proteomes" id="UP001444661"/>
    </source>
</evidence>
<keyword evidence="2" id="KW-1185">Reference proteome</keyword>
<reference evidence="1 2" key="1">
    <citation type="submission" date="2023-01" db="EMBL/GenBank/DDBJ databases">
        <title>Analysis of 21 Apiospora genomes using comparative genomics revels a genus with tremendous synthesis potential of carbohydrate active enzymes and secondary metabolites.</title>
        <authorList>
            <person name="Sorensen T."/>
        </authorList>
    </citation>
    <scope>NUCLEOTIDE SEQUENCE [LARGE SCALE GENOMIC DNA]</scope>
    <source>
        <strain evidence="1 2">CBS 33761</strain>
    </source>
</reference>
<dbReference type="EMBL" id="JAQQWK010000001">
    <property type="protein sequence ID" value="KAK8055524.1"/>
    <property type="molecule type" value="Genomic_DNA"/>
</dbReference>